<sequence>MDNWKTETDDRELERLFAEARRYPLLSAEQERDIDASKWRAVDDLGSLFIHSAGGRHFLQDLLA</sequence>
<proteinExistence type="predicted"/>
<accession>A0A3C1KKA6</accession>
<dbReference type="EMBL" id="DMND01000051">
    <property type="protein sequence ID" value="HAN26656.1"/>
    <property type="molecule type" value="Genomic_DNA"/>
</dbReference>
<gene>
    <name evidence="1" type="ORF">DCP75_02835</name>
</gene>
<reference evidence="1 2" key="1">
    <citation type="journal article" date="2018" name="Nat. Biotechnol.">
        <title>A standardized bacterial taxonomy based on genome phylogeny substantially revises the tree of life.</title>
        <authorList>
            <person name="Parks D.H."/>
            <person name="Chuvochina M."/>
            <person name="Waite D.W."/>
            <person name="Rinke C."/>
            <person name="Skarshewski A."/>
            <person name="Chaumeil P.A."/>
            <person name="Hugenholtz P."/>
        </authorList>
    </citation>
    <scope>NUCLEOTIDE SEQUENCE [LARGE SCALE GENOMIC DNA]</scope>
    <source>
        <strain evidence="1">UBA9158</strain>
    </source>
</reference>
<dbReference type="Proteomes" id="UP000259273">
    <property type="component" value="Unassembled WGS sequence"/>
</dbReference>
<organism evidence="1 2">
    <name type="scientific">Haliea salexigens</name>
    <dbReference type="NCBI Taxonomy" id="287487"/>
    <lineage>
        <taxon>Bacteria</taxon>
        <taxon>Pseudomonadati</taxon>
        <taxon>Pseudomonadota</taxon>
        <taxon>Gammaproteobacteria</taxon>
        <taxon>Cellvibrionales</taxon>
        <taxon>Halieaceae</taxon>
        <taxon>Haliea</taxon>
    </lineage>
</organism>
<dbReference type="AlphaFoldDB" id="A0A3C1KKA6"/>
<comment type="caution">
    <text evidence="1">The sequence shown here is derived from an EMBL/GenBank/DDBJ whole genome shotgun (WGS) entry which is preliminary data.</text>
</comment>
<evidence type="ECO:0000313" key="2">
    <source>
        <dbReference type="Proteomes" id="UP000259273"/>
    </source>
</evidence>
<evidence type="ECO:0000313" key="1">
    <source>
        <dbReference type="EMBL" id="HAN26656.1"/>
    </source>
</evidence>
<protein>
    <submittedName>
        <fullName evidence="1">RNA polymerase subunit sigma-70</fullName>
    </submittedName>
</protein>
<feature type="non-terminal residue" evidence="1">
    <location>
        <position position="64"/>
    </location>
</feature>
<name>A0A3C1KKA6_9GAMM</name>